<name>A0A1Y2HVZ1_9FUNG</name>
<dbReference type="EMBL" id="MCFL01000007">
    <property type="protein sequence ID" value="ORZ38795.1"/>
    <property type="molecule type" value="Genomic_DNA"/>
</dbReference>
<proteinExistence type="predicted"/>
<comment type="caution">
    <text evidence="1">The sequence shown here is derived from an EMBL/GenBank/DDBJ whole genome shotgun (WGS) entry which is preliminary data.</text>
</comment>
<accession>A0A1Y2HVZ1</accession>
<evidence type="ECO:0000313" key="2">
    <source>
        <dbReference type="Proteomes" id="UP000193411"/>
    </source>
</evidence>
<dbReference type="AlphaFoldDB" id="A0A1Y2HVZ1"/>
<sequence>HPMPLIQLLSLFTMSPLKYSRNHGWTWRLFEIRILRTSAFSCLSFAVAPFTHKAELPWRYKRCCMAARPEARHNYAIRSPQSLPMATCLILSPTTCTQNASSSRSSAPCSSLLIPRLF</sequence>
<organism evidence="1 2">
    <name type="scientific">Catenaria anguillulae PL171</name>
    <dbReference type="NCBI Taxonomy" id="765915"/>
    <lineage>
        <taxon>Eukaryota</taxon>
        <taxon>Fungi</taxon>
        <taxon>Fungi incertae sedis</taxon>
        <taxon>Blastocladiomycota</taxon>
        <taxon>Blastocladiomycetes</taxon>
        <taxon>Blastocladiales</taxon>
        <taxon>Catenariaceae</taxon>
        <taxon>Catenaria</taxon>
    </lineage>
</organism>
<reference evidence="1 2" key="1">
    <citation type="submission" date="2016-07" db="EMBL/GenBank/DDBJ databases">
        <title>Pervasive Adenine N6-methylation of Active Genes in Fungi.</title>
        <authorList>
            <consortium name="DOE Joint Genome Institute"/>
            <person name="Mondo S.J."/>
            <person name="Dannebaum R.O."/>
            <person name="Kuo R.C."/>
            <person name="Labutti K."/>
            <person name="Haridas S."/>
            <person name="Kuo A."/>
            <person name="Salamov A."/>
            <person name="Ahrendt S.R."/>
            <person name="Lipzen A."/>
            <person name="Sullivan W."/>
            <person name="Andreopoulos W.B."/>
            <person name="Clum A."/>
            <person name="Lindquist E."/>
            <person name="Daum C."/>
            <person name="Ramamoorthy G.K."/>
            <person name="Gryganskyi A."/>
            <person name="Culley D."/>
            <person name="Magnuson J.K."/>
            <person name="James T.Y."/>
            <person name="O'Malley M.A."/>
            <person name="Stajich J.E."/>
            <person name="Spatafora J.W."/>
            <person name="Visel A."/>
            <person name="Grigoriev I.V."/>
        </authorList>
    </citation>
    <scope>NUCLEOTIDE SEQUENCE [LARGE SCALE GENOMIC DNA]</scope>
    <source>
        <strain evidence="1 2">PL171</strain>
    </source>
</reference>
<keyword evidence="2" id="KW-1185">Reference proteome</keyword>
<gene>
    <name evidence="1" type="ORF">BCR44DRAFT_1427810</name>
</gene>
<dbReference type="Proteomes" id="UP000193411">
    <property type="component" value="Unassembled WGS sequence"/>
</dbReference>
<protein>
    <submittedName>
        <fullName evidence="1">Uncharacterized protein</fullName>
    </submittedName>
</protein>
<evidence type="ECO:0000313" key="1">
    <source>
        <dbReference type="EMBL" id="ORZ38795.1"/>
    </source>
</evidence>
<feature type="non-terminal residue" evidence="1">
    <location>
        <position position="1"/>
    </location>
</feature>